<keyword evidence="1" id="KW-0614">Plasmid</keyword>
<sequence>MIDDFVAMYRDSESVPEPYWLLELGDMPFANGATTTDLEYQPMESCKLVLAHTGEREVIFDRCPLDFLAYLSHYPRLIRRGTDPRFCRVNGWRR</sequence>
<geneLocation type="plasmid" evidence="1 2">
    <name>pB</name>
</geneLocation>
<protein>
    <submittedName>
        <fullName evidence="1">Uncharacterized protein</fullName>
    </submittedName>
</protein>
<evidence type="ECO:0000313" key="2">
    <source>
        <dbReference type="Proteomes" id="UP000831684"/>
    </source>
</evidence>
<dbReference type="RefSeq" id="WP_244451139.1">
    <property type="nucleotide sequence ID" value="NZ_CP083241.1"/>
</dbReference>
<proteinExistence type="predicted"/>
<evidence type="ECO:0000313" key="1">
    <source>
        <dbReference type="EMBL" id="UOK73520.1"/>
    </source>
</evidence>
<dbReference type="EMBL" id="CP083241">
    <property type="protein sequence ID" value="UOK73520.1"/>
    <property type="molecule type" value="Genomic_DNA"/>
</dbReference>
<name>A0A9E7D7H2_9HYPH</name>
<accession>A0A9E7D7H2</accession>
<dbReference type="KEGG" id="apol:K9D25_22975"/>
<gene>
    <name evidence="1" type="ORF">K9D25_22975</name>
</gene>
<reference evidence="1" key="1">
    <citation type="submission" date="2021-09" db="EMBL/GenBank/DDBJ databases">
        <title>Network and meta-omics reveal the key degrader and cooperation patterns in an efficient 1,4-dioxane-degrading microbial community.</title>
        <authorList>
            <person name="Dai C."/>
        </authorList>
    </citation>
    <scope>NUCLEOTIDE SEQUENCE</scope>
    <source>
        <strain evidence="1">ZM13</strain>
        <plasmid evidence="1">pB</plasmid>
    </source>
</reference>
<dbReference type="AlphaFoldDB" id="A0A9E7D7H2"/>
<organism evidence="1 2">
    <name type="scientific">Ancylobacter polymorphus</name>
    <dbReference type="NCBI Taxonomy" id="223390"/>
    <lineage>
        <taxon>Bacteria</taxon>
        <taxon>Pseudomonadati</taxon>
        <taxon>Pseudomonadota</taxon>
        <taxon>Alphaproteobacteria</taxon>
        <taxon>Hyphomicrobiales</taxon>
        <taxon>Xanthobacteraceae</taxon>
        <taxon>Ancylobacter</taxon>
    </lineage>
</organism>
<dbReference type="Proteomes" id="UP000831684">
    <property type="component" value="Plasmid pB"/>
</dbReference>